<name>G3BDR8_CANTC</name>
<dbReference type="RefSeq" id="XP_006689578.1">
    <property type="nucleotide sequence ID" value="XM_006689515.1"/>
</dbReference>
<dbReference type="HOGENOM" id="CLU_097219_0_0_1"/>
<dbReference type="KEGG" id="cten:18250545"/>
<feature type="compositionally biased region" description="Acidic residues" evidence="1">
    <location>
        <begin position="51"/>
        <end position="60"/>
    </location>
</feature>
<feature type="region of interest" description="Disordered" evidence="1">
    <location>
        <begin position="49"/>
        <end position="89"/>
    </location>
</feature>
<keyword evidence="3" id="KW-1185">Reference proteome</keyword>
<dbReference type="EMBL" id="GL996528">
    <property type="protein sequence ID" value="EGV60364.1"/>
    <property type="molecule type" value="Genomic_DNA"/>
</dbReference>
<dbReference type="AlphaFoldDB" id="G3BDR8"/>
<gene>
    <name evidence="2" type="ORF">CANTEDRAFT_95817</name>
</gene>
<dbReference type="OrthoDB" id="9942608at2759"/>
<dbReference type="GeneID" id="18250545"/>
<protein>
    <submittedName>
        <fullName evidence="2">Uncharacterized protein</fullName>
    </submittedName>
</protein>
<sequence length="188" mass="22071">MAISEMKMRKNELEDITNTSKSKLSFVKLEKKEKPKAVTFENYLLTPKDEDYYDDDEEDLVPQHEEPKLEQAMTPVEEPEVNESQDLDRNPDYIALTSSLRLLKSNKDKISNEIVELSQLSEFFKQCQDEKEIMKFLNKLLTNKLNLPKQNKILKCPMIKISKYEPQPLKLNLNEKPLFKTLNLFNNS</sequence>
<organism evidence="3">
    <name type="scientific">Candida tenuis (strain ATCC 10573 / BCRC 21748 / CBS 615 / JCM 9827 / NBRC 10315 / NRRL Y-1498 / VKM Y-70)</name>
    <name type="common">Yeast</name>
    <name type="synonym">Yamadazyma tenuis</name>
    <dbReference type="NCBI Taxonomy" id="590646"/>
    <lineage>
        <taxon>Eukaryota</taxon>
        <taxon>Fungi</taxon>
        <taxon>Dikarya</taxon>
        <taxon>Ascomycota</taxon>
        <taxon>Saccharomycotina</taxon>
        <taxon>Pichiomycetes</taxon>
        <taxon>Debaryomycetaceae</taxon>
        <taxon>Yamadazyma</taxon>
    </lineage>
</organism>
<dbReference type="Proteomes" id="UP000000707">
    <property type="component" value="Unassembled WGS sequence"/>
</dbReference>
<evidence type="ECO:0000313" key="2">
    <source>
        <dbReference type="EMBL" id="EGV60364.1"/>
    </source>
</evidence>
<reference evidence="2 3" key="1">
    <citation type="journal article" date="2011" name="Proc. Natl. Acad. Sci. U.S.A.">
        <title>Comparative genomics of xylose-fermenting fungi for enhanced biofuel production.</title>
        <authorList>
            <person name="Wohlbach D.J."/>
            <person name="Kuo A."/>
            <person name="Sato T.K."/>
            <person name="Potts K.M."/>
            <person name="Salamov A.A."/>
            <person name="LaButti K.M."/>
            <person name="Sun H."/>
            <person name="Clum A."/>
            <person name="Pangilinan J.L."/>
            <person name="Lindquist E.A."/>
            <person name="Lucas S."/>
            <person name="Lapidus A."/>
            <person name="Jin M."/>
            <person name="Gunawan C."/>
            <person name="Balan V."/>
            <person name="Dale B.E."/>
            <person name="Jeffries T.W."/>
            <person name="Zinkel R."/>
            <person name="Barry K.W."/>
            <person name="Grigoriev I.V."/>
            <person name="Gasch A.P."/>
        </authorList>
    </citation>
    <scope>NUCLEOTIDE SEQUENCE [LARGE SCALE GENOMIC DNA]</scope>
    <source>
        <strain evidence="3">ATCC 10573 / BCRC 21748 / CBS 615 / JCM 9827 / NBRC 10315 / NRRL Y-1498 / VKM Y-70</strain>
    </source>
</reference>
<accession>G3BDR8</accession>
<evidence type="ECO:0000256" key="1">
    <source>
        <dbReference type="SAM" id="MobiDB-lite"/>
    </source>
</evidence>
<dbReference type="eggNOG" id="ENOG502SBM6">
    <property type="taxonomic scope" value="Eukaryota"/>
</dbReference>
<evidence type="ECO:0000313" key="3">
    <source>
        <dbReference type="Proteomes" id="UP000000707"/>
    </source>
</evidence>
<proteinExistence type="predicted"/>